<evidence type="ECO:0000313" key="2">
    <source>
        <dbReference type="EMBL" id="KKK87472.1"/>
    </source>
</evidence>
<feature type="non-terminal residue" evidence="2">
    <location>
        <position position="1"/>
    </location>
</feature>
<reference evidence="2" key="1">
    <citation type="journal article" date="2015" name="Nature">
        <title>Complex archaea that bridge the gap between prokaryotes and eukaryotes.</title>
        <authorList>
            <person name="Spang A."/>
            <person name="Saw J.H."/>
            <person name="Jorgensen S.L."/>
            <person name="Zaremba-Niedzwiedzka K."/>
            <person name="Martijn J."/>
            <person name="Lind A.E."/>
            <person name="van Eijk R."/>
            <person name="Schleper C."/>
            <person name="Guy L."/>
            <person name="Ettema T.J."/>
        </authorList>
    </citation>
    <scope>NUCLEOTIDE SEQUENCE</scope>
</reference>
<organism evidence="2">
    <name type="scientific">marine sediment metagenome</name>
    <dbReference type="NCBI Taxonomy" id="412755"/>
    <lineage>
        <taxon>unclassified sequences</taxon>
        <taxon>metagenomes</taxon>
        <taxon>ecological metagenomes</taxon>
    </lineage>
</organism>
<feature type="coiled-coil region" evidence="1">
    <location>
        <begin position="129"/>
        <end position="174"/>
    </location>
</feature>
<dbReference type="EMBL" id="LAZR01050386">
    <property type="protein sequence ID" value="KKK87472.1"/>
    <property type="molecule type" value="Genomic_DNA"/>
</dbReference>
<accession>A0A0F8Z158</accession>
<proteinExistence type="predicted"/>
<sequence>AGNDTMENWKDHHLIEYATVILPFELSKIAMSAIKDALGPLLFDEIWKPMHDYIVDEIMSTFGPDILEKAGWEPGRAVHMVQIRNVNNFGFEWYSYGRDDSGSPSAIDWVSIGTKTDPTELPPVINNALEKLKGLNDELADDLAVLRGQMDQMKLEFADEIAAAKAKIEEIRLRVG</sequence>
<comment type="caution">
    <text evidence="2">The sequence shown here is derived from an EMBL/GenBank/DDBJ whole genome shotgun (WGS) entry which is preliminary data.</text>
</comment>
<keyword evidence="1" id="KW-0175">Coiled coil</keyword>
<name>A0A0F8Z158_9ZZZZ</name>
<gene>
    <name evidence="2" type="ORF">LCGC14_2752890</name>
</gene>
<evidence type="ECO:0000256" key="1">
    <source>
        <dbReference type="SAM" id="Coils"/>
    </source>
</evidence>
<protein>
    <submittedName>
        <fullName evidence="2">Uncharacterized protein</fullName>
    </submittedName>
</protein>
<dbReference type="AlphaFoldDB" id="A0A0F8Z158"/>